<dbReference type="InterPro" id="IPR000792">
    <property type="entry name" value="Tscrpt_reg_LuxR_C"/>
</dbReference>
<dbReference type="CDD" id="cd06170">
    <property type="entry name" value="LuxR_C_like"/>
    <property type="match status" value="1"/>
</dbReference>
<dbReference type="GO" id="GO:0006355">
    <property type="term" value="P:regulation of DNA-templated transcription"/>
    <property type="evidence" value="ECO:0007669"/>
    <property type="project" value="InterPro"/>
</dbReference>
<keyword evidence="3" id="KW-0804">Transcription</keyword>
<dbReference type="GO" id="GO:0003677">
    <property type="term" value="F:DNA binding"/>
    <property type="evidence" value="ECO:0007669"/>
    <property type="project" value="UniProtKB-KW"/>
</dbReference>
<evidence type="ECO:0000256" key="3">
    <source>
        <dbReference type="ARBA" id="ARBA00023163"/>
    </source>
</evidence>
<protein>
    <submittedName>
        <fullName evidence="6">DNA-binding response regulator</fullName>
    </submittedName>
</protein>
<dbReference type="InterPro" id="IPR016032">
    <property type="entry name" value="Sig_transdc_resp-reg_C-effctor"/>
</dbReference>
<dbReference type="PANTHER" id="PTHR43214:SF41">
    <property type="entry name" value="NITRATE_NITRITE RESPONSE REGULATOR PROTEIN NARP"/>
    <property type="match status" value="1"/>
</dbReference>
<comment type="caution">
    <text evidence="6">The sequence shown here is derived from an EMBL/GenBank/DDBJ whole genome shotgun (WGS) entry which is preliminary data.</text>
</comment>
<name>A0A369T7L2_9PROT</name>
<dbReference type="AlphaFoldDB" id="A0A369T7L2"/>
<keyword evidence="7" id="KW-1185">Reference proteome</keyword>
<organism evidence="6 7">
    <name type="scientific">Ferruginivarius sediminum</name>
    <dbReference type="NCBI Taxonomy" id="2661937"/>
    <lineage>
        <taxon>Bacteria</taxon>
        <taxon>Pseudomonadati</taxon>
        <taxon>Pseudomonadota</taxon>
        <taxon>Alphaproteobacteria</taxon>
        <taxon>Rhodospirillales</taxon>
        <taxon>Rhodospirillaceae</taxon>
        <taxon>Ferruginivarius</taxon>
    </lineage>
</organism>
<dbReference type="Pfam" id="PF00196">
    <property type="entry name" value="GerE"/>
    <property type="match status" value="1"/>
</dbReference>
<feature type="domain" description="HTH luxR-type" evidence="5">
    <location>
        <begin position="170"/>
        <end position="235"/>
    </location>
</feature>
<dbReference type="PRINTS" id="PR00038">
    <property type="entry name" value="HTHLUXR"/>
</dbReference>
<dbReference type="PROSITE" id="PS50043">
    <property type="entry name" value="HTH_LUXR_2"/>
    <property type="match status" value="1"/>
</dbReference>
<dbReference type="Proteomes" id="UP000253941">
    <property type="component" value="Unassembled WGS sequence"/>
</dbReference>
<evidence type="ECO:0000259" key="5">
    <source>
        <dbReference type="PROSITE" id="PS50043"/>
    </source>
</evidence>
<dbReference type="RefSeq" id="WP_114582775.1">
    <property type="nucleotide sequence ID" value="NZ_QPMH01000013.1"/>
</dbReference>
<dbReference type="SUPFAM" id="SSF46894">
    <property type="entry name" value="C-terminal effector domain of the bipartite response regulators"/>
    <property type="match status" value="1"/>
</dbReference>
<evidence type="ECO:0000256" key="1">
    <source>
        <dbReference type="ARBA" id="ARBA00023015"/>
    </source>
</evidence>
<gene>
    <name evidence="6" type="ORF">DRB17_13665</name>
</gene>
<keyword evidence="2 6" id="KW-0238">DNA-binding</keyword>
<evidence type="ECO:0000256" key="2">
    <source>
        <dbReference type="ARBA" id="ARBA00023125"/>
    </source>
</evidence>
<evidence type="ECO:0000313" key="6">
    <source>
        <dbReference type="EMBL" id="RDD61313.1"/>
    </source>
</evidence>
<evidence type="ECO:0000313" key="7">
    <source>
        <dbReference type="Proteomes" id="UP000253941"/>
    </source>
</evidence>
<feature type="compositionally biased region" description="Basic and acidic residues" evidence="4">
    <location>
        <begin position="23"/>
        <end position="34"/>
    </location>
</feature>
<evidence type="ECO:0000256" key="4">
    <source>
        <dbReference type="SAM" id="MobiDB-lite"/>
    </source>
</evidence>
<dbReference type="SMART" id="SM00421">
    <property type="entry name" value="HTH_LUXR"/>
    <property type="match status" value="1"/>
</dbReference>
<keyword evidence="1" id="KW-0805">Transcription regulation</keyword>
<dbReference type="PANTHER" id="PTHR43214">
    <property type="entry name" value="TWO-COMPONENT RESPONSE REGULATOR"/>
    <property type="match status" value="1"/>
</dbReference>
<dbReference type="InterPro" id="IPR039420">
    <property type="entry name" value="WalR-like"/>
</dbReference>
<sequence length="245" mass="26975">MRKVIAYRNTAQPDGGSPRHRTSPAERAKPNGSEGKGRIEVLLVSQSHEEAQRLTRAIESDGSCEIVGRPELHTLAYAARVRGDVVVVEHSALVNIDINQFVLVSRRLPVVVALTRGTLLGVAEVVALSDGLLFTDYNLDMACKILALARRGYCLLPRFLGTEHVIDELRLSCLAQLNEQDTRVLEKLGRGLSNKTIATELGVSEAAVKALVRSILQKLHLHNRTEAGVFYIRHEDRIGEIAPHL</sequence>
<dbReference type="InterPro" id="IPR036388">
    <property type="entry name" value="WH-like_DNA-bd_sf"/>
</dbReference>
<feature type="region of interest" description="Disordered" evidence="4">
    <location>
        <begin position="1"/>
        <end position="34"/>
    </location>
</feature>
<dbReference type="EMBL" id="QPMH01000013">
    <property type="protein sequence ID" value="RDD61313.1"/>
    <property type="molecule type" value="Genomic_DNA"/>
</dbReference>
<reference evidence="6 7" key="1">
    <citation type="submission" date="2018-07" db="EMBL/GenBank/DDBJ databases">
        <title>Venubactetium sediminum gen. nov., sp. nov., isolated from a marine solar saltern.</title>
        <authorList>
            <person name="Wang S."/>
        </authorList>
    </citation>
    <scope>NUCLEOTIDE SEQUENCE [LARGE SCALE GENOMIC DNA]</scope>
    <source>
        <strain evidence="6 7">WD2A32</strain>
    </source>
</reference>
<proteinExistence type="predicted"/>
<dbReference type="Gene3D" id="1.10.10.10">
    <property type="entry name" value="Winged helix-like DNA-binding domain superfamily/Winged helix DNA-binding domain"/>
    <property type="match status" value="1"/>
</dbReference>
<accession>A0A369T7L2</accession>